<sequence>MVICACSRCLEYNLDEEQIEFVKDNFNKFFKDSLQIDYSKGHGSFKIIVRDEYIFRGQHLSSFPLTYCMTPFHEYPHKDKVERILTNELRVNDQNVIQTANFVFLVLFLKSEKNQQDSHTKFLNEYLNLEYINKASIVFWDQQKALEQLQQKLYYVDVQYINNIFQQIEGLIEITQLVIQSLEINEGVVLNKNDFDRSEIQKAIAFIKQNTIFLNYGQTIFNREEKILPIIIPFFELIQQGPSNKQQILQRLCKISDSPNDHIRINQEEQQLYIYSDCDFLKEEFFFIVPRHESSLEQFMNFGVVNENLDSDSLVVKVNTTSIFQSESQQKIAEQMNLSNPILKLKTGQLDYQLLQIFSLRHYFRLNKSKQSDFKQIENELSSDEQYTRFGKIDYLKFLETLIIERGKLSDDWKNVYTYKMKRYDSKQRFEKSLRVIRFYQRRIIESQIKILQKYVIYVSLVQDIKKYL</sequence>
<dbReference type="InParanoid" id="W7XIJ1"/>
<keyword evidence="2" id="KW-1185">Reference proteome</keyword>
<dbReference type="EMBL" id="GG662717">
    <property type="protein sequence ID" value="EWS74696.1"/>
    <property type="molecule type" value="Genomic_DNA"/>
</dbReference>
<evidence type="ECO:0000313" key="1">
    <source>
        <dbReference type="EMBL" id="EWS74696.1"/>
    </source>
</evidence>
<dbReference type="KEGG" id="tet:TTHERM_000522988"/>
<evidence type="ECO:0000313" key="2">
    <source>
        <dbReference type="Proteomes" id="UP000009168"/>
    </source>
</evidence>
<organism evidence="1 2">
    <name type="scientific">Tetrahymena thermophila (strain SB210)</name>
    <dbReference type="NCBI Taxonomy" id="312017"/>
    <lineage>
        <taxon>Eukaryota</taxon>
        <taxon>Sar</taxon>
        <taxon>Alveolata</taxon>
        <taxon>Ciliophora</taxon>
        <taxon>Intramacronucleata</taxon>
        <taxon>Oligohymenophorea</taxon>
        <taxon>Hymenostomatida</taxon>
        <taxon>Tetrahymenina</taxon>
        <taxon>Tetrahymenidae</taxon>
        <taxon>Tetrahymena</taxon>
    </lineage>
</organism>
<accession>W7XIJ1</accession>
<dbReference type="RefSeq" id="XP_012652786.1">
    <property type="nucleotide sequence ID" value="XM_012797332.1"/>
</dbReference>
<gene>
    <name evidence="1" type="ORF">TTHERM_000522988</name>
</gene>
<dbReference type="Proteomes" id="UP000009168">
    <property type="component" value="Unassembled WGS sequence"/>
</dbReference>
<dbReference type="GeneID" id="24439385"/>
<dbReference type="AlphaFoldDB" id="W7XIJ1"/>
<name>W7XIJ1_TETTS</name>
<reference evidence="2" key="1">
    <citation type="journal article" date="2006" name="PLoS Biol.">
        <title>Macronuclear genome sequence of the ciliate Tetrahymena thermophila, a model eukaryote.</title>
        <authorList>
            <person name="Eisen J.A."/>
            <person name="Coyne R.S."/>
            <person name="Wu M."/>
            <person name="Wu D."/>
            <person name="Thiagarajan M."/>
            <person name="Wortman J.R."/>
            <person name="Badger J.H."/>
            <person name="Ren Q."/>
            <person name="Amedeo P."/>
            <person name="Jones K.M."/>
            <person name="Tallon L.J."/>
            <person name="Delcher A.L."/>
            <person name="Salzberg S.L."/>
            <person name="Silva J.C."/>
            <person name="Haas B.J."/>
            <person name="Majoros W.H."/>
            <person name="Farzad M."/>
            <person name="Carlton J.M."/>
            <person name="Smith R.K. Jr."/>
            <person name="Garg J."/>
            <person name="Pearlman R.E."/>
            <person name="Karrer K.M."/>
            <person name="Sun L."/>
            <person name="Manning G."/>
            <person name="Elde N.C."/>
            <person name="Turkewitz A.P."/>
            <person name="Asai D.J."/>
            <person name="Wilkes D.E."/>
            <person name="Wang Y."/>
            <person name="Cai H."/>
            <person name="Collins K."/>
            <person name="Stewart B.A."/>
            <person name="Lee S.R."/>
            <person name="Wilamowska K."/>
            <person name="Weinberg Z."/>
            <person name="Ruzzo W.L."/>
            <person name="Wloga D."/>
            <person name="Gaertig J."/>
            <person name="Frankel J."/>
            <person name="Tsao C.-C."/>
            <person name="Gorovsky M.A."/>
            <person name="Keeling P.J."/>
            <person name="Waller R.F."/>
            <person name="Patron N.J."/>
            <person name="Cherry J.M."/>
            <person name="Stover N.A."/>
            <person name="Krieger C.J."/>
            <person name="del Toro C."/>
            <person name="Ryder H.F."/>
            <person name="Williamson S.C."/>
            <person name="Barbeau R.A."/>
            <person name="Hamilton E.P."/>
            <person name="Orias E."/>
        </authorList>
    </citation>
    <scope>NUCLEOTIDE SEQUENCE [LARGE SCALE GENOMIC DNA]</scope>
    <source>
        <strain evidence="2">SB210</strain>
    </source>
</reference>
<proteinExistence type="predicted"/>
<protein>
    <submittedName>
        <fullName evidence="1">Uncharacterized protein</fullName>
    </submittedName>
</protein>